<sequence>MRVFVAGGTGVVGRPLVDALVGHGHEVTVSGRRRDGFPLRERLGVRSVLMNGLDEIEVGQAIADAKPEVIVNLMTALSAPARDYASWLEVTNRLRTEGTRFLMRAARDAGTRRVVAQSASFMTQPGSGSADESAPLYVDGPGPIGSHIRANIDAENLVLTTPGIEGVVLRYGFLYGEGTAIGPGGDIATAVKAGDMPIVGEGAGRYPFIHVGDAAVLTLQAVDRGSPGVYNVVDDEPAPQADWLPYLARLLDAPPPRHISEEEAEKQFGVQAVYYGNRLPAASNASAKAELEFRPHFPSWRDGFREVFR</sequence>
<feature type="domain" description="NAD-dependent epimerase/dehydratase" evidence="1">
    <location>
        <begin position="3"/>
        <end position="232"/>
    </location>
</feature>
<proteinExistence type="predicted"/>
<accession>A0ABY2FHJ3</accession>
<dbReference type="SUPFAM" id="SSF51735">
    <property type="entry name" value="NAD(P)-binding Rossmann-fold domains"/>
    <property type="match status" value="1"/>
</dbReference>
<evidence type="ECO:0000313" key="2">
    <source>
        <dbReference type="EMBL" id="TDW90525.1"/>
    </source>
</evidence>
<dbReference type="PANTHER" id="PTHR48079">
    <property type="entry name" value="PROTEIN YEEZ"/>
    <property type="match status" value="1"/>
</dbReference>
<gene>
    <name evidence="2" type="ORF">EV137_4345</name>
</gene>
<dbReference type="InterPro" id="IPR051783">
    <property type="entry name" value="NAD(P)-dependent_oxidoreduct"/>
</dbReference>
<dbReference type="Gene3D" id="3.40.50.720">
    <property type="entry name" value="NAD(P)-binding Rossmann-like Domain"/>
    <property type="match status" value="1"/>
</dbReference>
<dbReference type="PANTHER" id="PTHR48079:SF6">
    <property type="entry name" value="NAD(P)-BINDING DOMAIN-CONTAINING PROTEIN-RELATED"/>
    <property type="match status" value="1"/>
</dbReference>
<evidence type="ECO:0000259" key="1">
    <source>
        <dbReference type="Pfam" id="PF01370"/>
    </source>
</evidence>
<evidence type="ECO:0000313" key="3">
    <source>
        <dbReference type="Proteomes" id="UP000295060"/>
    </source>
</evidence>
<dbReference type="Pfam" id="PF01370">
    <property type="entry name" value="Epimerase"/>
    <property type="match status" value="1"/>
</dbReference>
<dbReference type="InterPro" id="IPR001509">
    <property type="entry name" value="Epimerase_deHydtase"/>
</dbReference>
<protein>
    <submittedName>
        <fullName evidence="2">Nucleoside-diphosphate-sugar epimerase</fullName>
    </submittedName>
</protein>
<organism evidence="2 3">
    <name type="scientific">Kribbella pratensis</name>
    <dbReference type="NCBI Taxonomy" id="2512112"/>
    <lineage>
        <taxon>Bacteria</taxon>
        <taxon>Bacillati</taxon>
        <taxon>Actinomycetota</taxon>
        <taxon>Actinomycetes</taxon>
        <taxon>Propionibacteriales</taxon>
        <taxon>Kribbellaceae</taxon>
        <taxon>Kribbella</taxon>
    </lineage>
</organism>
<reference evidence="2 3" key="1">
    <citation type="submission" date="2019-03" db="EMBL/GenBank/DDBJ databases">
        <title>Genomic Encyclopedia of Type Strains, Phase III (KMG-III): the genomes of soil and plant-associated and newly described type strains.</title>
        <authorList>
            <person name="Whitman W."/>
        </authorList>
    </citation>
    <scope>NUCLEOTIDE SEQUENCE [LARGE SCALE GENOMIC DNA]</scope>
    <source>
        <strain evidence="2 3">VKMAc-2574</strain>
    </source>
</reference>
<dbReference type="Proteomes" id="UP000295060">
    <property type="component" value="Unassembled WGS sequence"/>
</dbReference>
<dbReference type="EMBL" id="SODU01000002">
    <property type="protein sequence ID" value="TDW90525.1"/>
    <property type="molecule type" value="Genomic_DNA"/>
</dbReference>
<dbReference type="InterPro" id="IPR036291">
    <property type="entry name" value="NAD(P)-bd_dom_sf"/>
</dbReference>
<comment type="caution">
    <text evidence="2">The sequence shown here is derived from an EMBL/GenBank/DDBJ whole genome shotgun (WGS) entry which is preliminary data.</text>
</comment>
<keyword evidence="3" id="KW-1185">Reference proteome</keyword>
<name>A0ABY2FHJ3_9ACTN</name>
<dbReference type="RefSeq" id="WP_134130497.1">
    <property type="nucleotide sequence ID" value="NZ_SODU01000002.1"/>
</dbReference>